<protein>
    <submittedName>
        <fullName evidence="1">Alpha-ribazole phosphatase</fullName>
        <ecNumber evidence="1">3.1.3.73</ecNumber>
    </submittedName>
</protein>
<dbReference type="CDD" id="cd07067">
    <property type="entry name" value="HP_PGM_like"/>
    <property type="match status" value="1"/>
</dbReference>
<dbReference type="Proteomes" id="UP000555728">
    <property type="component" value="Unassembled WGS sequence"/>
</dbReference>
<dbReference type="SUPFAM" id="SSF53254">
    <property type="entry name" value="Phosphoglycerate mutase-like"/>
    <property type="match status" value="1"/>
</dbReference>
<gene>
    <name evidence="1" type="ORF">GGD88_001254</name>
</gene>
<dbReference type="GO" id="GO:0043755">
    <property type="term" value="F:alpha-ribazole phosphatase activity"/>
    <property type="evidence" value="ECO:0007669"/>
    <property type="project" value="UniProtKB-EC"/>
</dbReference>
<dbReference type="AlphaFoldDB" id="A0A7W6RYS0"/>
<dbReference type="Gene3D" id="3.40.50.1240">
    <property type="entry name" value="Phosphoglycerate mutase-like"/>
    <property type="match status" value="1"/>
</dbReference>
<dbReference type="RefSeq" id="WP_184432872.1">
    <property type="nucleotide sequence ID" value="NZ_JACIGI010000007.1"/>
</dbReference>
<proteinExistence type="predicted"/>
<dbReference type="PANTHER" id="PTHR48100">
    <property type="entry name" value="BROAD-SPECIFICITY PHOSPHATASE YOR283W-RELATED"/>
    <property type="match status" value="1"/>
</dbReference>
<name>A0A7W6RYS0_9PROT</name>
<dbReference type="GO" id="GO:0005737">
    <property type="term" value="C:cytoplasm"/>
    <property type="evidence" value="ECO:0007669"/>
    <property type="project" value="TreeGrafter"/>
</dbReference>
<comment type="caution">
    <text evidence="1">The sequence shown here is derived from an EMBL/GenBank/DDBJ whole genome shotgun (WGS) entry which is preliminary data.</text>
</comment>
<reference evidence="1 2" key="1">
    <citation type="submission" date="2020-08" db="EMBL/GenBank/DDBJ databases">
        <title>Genome sequencing of Purple Non-Sulfur Bacteria from various extreme environments.</title>
        <authorList>
            <person name="Mayer M."/>
        </authorList>
    </citation>
    <scope>NUCLEOTIDE SEQUENCE [LARGE SCALE GENOMIC DNA]</scope>
    <source>
        <strain evidence="1 2">JA135</strain>
    </source>
</reference>
<keyword evidence="2" id="KW-1185">Reference proteome</keyword>
<accession>A0A7W6RYS0</accession>
<dbReference type="Pfam" id="PF00300">
    <property type="entry name" value="His_Phos_1"/>
    <property type="match status" value="1"/>
</dbReference>
<evidence type="ECO:0000313" key="2">
    <source>
        <dbReference type="Proteomes" id="UP000555728"/>
    </source>
</evidence>
<dbReference type="InterPro" id="IPR029033">
    <property type="entry name" value="His_PPase_superfam"/>
</dbReference>
<organism evidence="1 2">
    <name type="scientific">Roseospira goensis</name>
    <dbReference type="NCBI Taxonomy" id="391922"/>
    <lineage>
        <taxon>Bacteria</taxon>
        <taxon>Pseudomonadati</taxon>
        <taxon>Pseudomonadota</taxon>
        <taxon>Alphaproteobacteria</taxon>
        <taxon>Rhodospirillales</taxon>
        <taxon>Rhodospirillaceae</taxon>
        <taxon>Roseospira</taxon>
    </lineage>
</organism>
<dbReference type="PANTHER" id="PTHR48100:SF1">
    <property type="entry name" value="HISTIDINE PHOSPHATASE FAMILY PROTEIN-RELATED"/>
    <property type="match status" value="1"/>
</dbReference>
<sequence>MTPTPDPVTDPALTRWWLLRHAPVPDPEGRIIGRSDPDAHCGDVEDLEALARLLPPHAVLLTTPLRRTGQTARALAAAGLRLPRAVEEPDLQEQHFGAWEGLTWGGLASVDPPDPELAAFWTDPAHRAPPEGESFAAVTARVGAALERLSAAHAGRDIVAVVHAGTVRAALAVALDLDPAHALRFAVEPLSLTRLDRLDGSPCAGWRVGCVNTLMTP</sequence>
<keyword evidence="1" id="KW-0378">Hydrolase</keyword>
<dbReference type="InterPro" id="IPR013078">
    <property type="entry name" value="His_Pase_superF_clade-1"/>
</dbReference>
<dbReference type="EMBL" id="JACIGI010000007">
    <property type="protein sequence ID" value="MBB4285536.1"/>
    <property type="molecule type" value="Genomic_DNA"/>
</dbReference>
<dbReference type="EC" id="3.1.3.73" evidence="1"/>
<evidence type="ECO:0000313" key="1">
    <source>
        <dbReference type="EMBL" id="MBB4285536.1"/>
    </source>
</evidence>
<dbReference type="InterPro" id="IPR050275">
    <property type="entry name" value="PGM_Phosphatase"/>
</dbReference>